<evidence type="ECO:0000313" key="2">
    <source>
        <dbReference type="Proteomes" id="UP000815677"/>
    </source>
</evidence>
<protein>
    <submittedName>
        <fullName evidence="1">Uncharacterized protein</fullName>
    </submittedName>
</protein>
<organism evidence="1 2">
    <name type="scientific">Mycena chlorophos</name>
    <name type="common">Agaric fungus</name>
    <name type="synonym">Agaricus chlorophos</name>
    <dbReference type="NCBI Taxonomy" id="658473"/>
    <lineage>
        <taxon>Eukaryota</taxon>
        <taxon>Fungi</taxon>
        <taxon>Dikarya</taxon>
        <taxon>Basidiomycota</taxon>
        <taxon>Agaricomycotina</taxon>
        <taxon>Agaricomycetes</taxon>
        <taxon>Agaricomycetidae</taxon>
        <taxon>Agaricales</taxon>
        <taxon>Marasmiineae</taxon>
        <taxon>Mycenaceae</taxon>
        <taxon>Mycena</taxon>
    </lineage>
</organism>
<keyword evidence="2" id="KW-1185">Reference proteome</keyword>
<dbReference type="Proteomes" id="UP000815677">
    <property type="component" value="Unassembled WGS sequence"/>
</dbReference>
<dbReference type="EMBL" id="DF840196">
    <property type="protein sequence ID" value="GAT44783.1"/>
    <property type="molecule type" value="Genomic_DNA"/>
</dbReference>
<reference evidence="1" key="1">
    <citation type="submission" date="2014-09" db="EMBL/GenBank/DDBJ databases">
        <title>Genome sequence of the luminous mushroom Mycena chlorophos for searching fungal bioluminescence genes.</title>
        <authorList>
            <person name="Tanaka Y."/>
            <person name="Kasuga D."/>
            <person name="Oba Y."/>
            <person name="Hase S."/>
            <person name="Sato K."/>
            <person name="Oba Y."/>
            <person name="Sakakibara Y."/>
        </authorList>
    </citation>
    <scope>NUCLEOTIDE SEQUENCE</scope>
</reference>
<gene>
    <name evidence="1" type="ORF">MCHLO_02393</name>
</gene>
<name>A0ABQ0L0U0_MYCCL</name>
<evidence type="ECO:0000313" key="1">
    <source>
        <dbReference type="EMBL" id="GAT44783.1"/>
    </source>
</evidence>
<feature type="non-terminal residue" evidence="1">
    <location>
        <position position="277"/>
    </location>
</feature>
<sequence>MPCSGEGLGAGTEGRHDLVFFELSRLRHGEFRIRYEDLGLLETKSAERKWGYRIGEPNWSSDSNVLGIRIEKDDGDFNFGQRGTTTGALFPRHDFLVSTNIEVPQARDGCVDDGPWTFTVETRGSPPHPPKASGSVAVLDGGQELGEFRFIYRSLRKPPAKVLLSLTKCAAANVVLPALVIPVERDADTTAMSDTESVTWQEGDGGLFKDEYDVHVLVNPTNASFVPAVNLGAGSASPLDQDGASVAFPEFYFDVKAIHAEQQDAVVGLASSGKLYA</sequence>
<proteinExistence type="predicted"/>
<accession>A0ABQ0L0U0</accession>